<protein>
    <submittedName>
        <fullName evidence="2">Glycerophosphoryl diester phosphodiesterase</fullName>
    </submittedName>
</protein>
<dbReference type="Proteomes" id="UP001157017">
    <property type="component" value="Unassembled WGS sequence"/>
</dbReference>
<feature type="domain" description="GP-PDE" evidence="1">
    <location>
        <begin position="10"/>
        <end position="250"/>
    </location>
</feature>
<dbReference type="PANTHER" id="PTHR43805">
    <property type="entry name" value="GLYCEROPHOSPHORYL DIESTER PHOSPHODIESTERASE"/>
    <property type="match status" value="1"/>
</dbReference>
<name>A0ABQ6JRI7_9ACTN</name>
<evidence type="ECO:0000313" key="2">
    <source>
        <dbReference type="EMBL" id="GMA89305.1"/>
    </source>
</evidence>
<sequence>MHPYLDVGGPIGMAHRGFSRDGLENTMTAFAAAVALGLTHVETDVHATRDGRLVAFHDHRLDRVTDRTGAIADLDWAQVRAARVGADERVPLLEDVLGTWPHLRVNVDVKDDPAVQPVADVVRRTGALRRVCITSFDDRRTAAVRSLLGPGLATSAGRAGVVRWRLGSALPGPLGVAAARPADRSAVAVQVPLRSGALRVVTSRSVEVAHRLGLQVHVWTVDDAPTMRRLLDLGVDGLISDRADTLVQVLRERADGRA</sequence>
<dbReference type="Gene3D" id="3.20.20.190">
    <property type="entry name" value="Phosphatidylinositol (PI) phosphodiesterase"/>
    <property type="match status" value="1"/>
</dbReference>
<dbReference type="InterPro" id="IPR017946">
    <property type="entry name" value="PLC-like_Pdiesterase_TIM-brl"/>
</dbReference>
<evidence type="ECO:0000259" key="1">
    <source>
        <dbReference type="PROSITE" id="PS51704"/>
    </source>
</evidence>
<comment type="caution">
    <text evidence="2">The sequence shown here is derived from an EMBL/GenBank/DDBJ whole genome shotgun (WGS) entry which is preliminary data.</text>
</comment>
<organism evidence="2 3">
    <name type="scientific">Angustibacter aerolatus</name>
    <dbReference type="NCBI Taxonomy" id="1162965"/>
    <lineage>
        <taxon>Bacteria</taxon>
        <taxon>Bacillati</taxon>
        <taxon>Actinomycetota</taxon>
        <taxon>Actinomycetes</taxon>
        <taxon>Kineosporiales</taxon>
        <taxon>Kineosporiaceae</taxon>
    </lineage>
</organism>
<gene>
    <name evidence="2" type="ORF">GCM10025868_45550</name>
</gene>
<reference evidence="3" key="1">
    <citation type="journal article" date="2019" name="Int. J. Syst. Evol. Microbiol.">
        <title>The Global Catalogue of Microorganisms (GCM) 10K type strain sequencing project: providing services to taxonomists for standard genome sequencing and annotation.</title>
        <authorList>
            <consortium name="The Broad Institute Genomics Platform"/>
            <consortium name="The Broad Institute Genome Sequencing Center for Infectious Disease"/>
            <person name="Wu L."/>
            <person name="Ma J."/>
        </authorList>
    </citation>
    <scope>NUCLEOTIDE SEQUENCE [LARGE SCALE GENOMIC DNA]</scope>
    <source>
        <strain evidence="3">NBRC 108730</strain>
    </source>
</reference>
<dbReference type="PROSITE" id="PS51704">
    <property type="entry name" value="GP_PDE"/>
    <property type="match status" value="1"/>
</dbReference>
<dbReference type="PANTHER" id="PTHR43805:SF1">
    <property type="entry name" value="GP-PDE DOMAIN-CONTAINING PROTEIN"/>
    <property type="match status" value="1"/>
</dbReference>
<dbReference type="CDD" id="cd08561">
    <property type="entry name" value="GDPD_cytoplasmic_ScUgpQ2_like"/>
    <property type="match status" value="1"/>
</dbReference>
<dbReference type="Pfam" id="PF03009">
    <property type="entry name" value="GDPD"/>
    <property type="match status" value="1"/>
</dbReference>
<proteinExistence type="predicted"/>
<dbReference type="SUPFAM" id="SSF51695">
    <property type="entry name" value="PLC-like phosphodiesterases"/>
    <property type="match status" value="1"/>
</dbReference>
<accession>A0ABQ6JRI7</accession>
<dbReference type="InterPro" id="IPR030395">
    <property type="entry name" value="GP_PDE_dom"/>
</dbReference>
<keyword evidence="3" id="KW-1185">Reference proteome</keyword>
<dbReference type="EMBL" id="BSUZ01000001">
    <property type="protein sequence ID" value="GMA89305.1"/>
    <property type="molecule type" value="Genomic_DNA"/>
</dbReference>
<evidence type="ECO:0000313" key="3">
    <source>
        <dbReference type="Proteomes" id="UP001157017"/>
    </source>
</evidence>